<evidence type="ECO:0000313" key="3">
    <source>
        <dbReference type="Proteomes" id="UP000019116"/>
    </source>
</evidence>
<dbReference type="Gramene" id="TraesCAD_scaffold_035258_01G000200.1">
    <property type="protein sequence ID" value="TraesCAD_scaffold_035258_01G000200.1"/>
    <property type="gene ID" value="TraesCAD_scaffold_035258_01G000200"/>
</dbReference>
<evidence type="ECO:0000256" key="1">
    <source>
        <dbReference type="SAM" id="MobiDB-lite"/>
    </source>
</evidence>
<feature type="region of interest" description="Disordered" evidence="1">
    <location>
        <begin position="78"/>
        <end position="109"/>
    </location>
</feature>
<reference evidence="2" key="2">
    <citation type="submission" date="2018-10" db="UniProtKB">
        <authorList>
            <consortium name="EnsemblPlants"/>
        </authorList>
    </citation>
    <scope>IDENTIFICATION</scope>
</reference>
<dbReference type="EnsemblPlants" id="TraesCS5D02G305400.1">
    <property type="protein sequence ID" value="TraesCS5D02G305400.1"/>
    <property type="gene ID" value="TraesCS5D02G305400"/>
</dbReference>
<dbReference type="Gramene" id="TraesCS5D03G0692200.1">
    <property type="protein sequence ID" value="TraesCS5D03G0692200.1.CDS"/>
    <property type="gene ID" value="TraesCS5D03G0692200"/>
</dbReference>
<feature type="compositionally biased region" description="Basic and acidic residues" evidence="1">
    <location>
        <begin position="139"/>
        <end position="152"/>
    </location>
</feature>
<dbReference type="PANTHER" id="PTHR33474">
    <property type="entry name" value="TRANSMEMBRANE PROTEIN"/>
    <property type="match status" value="1"/>
</dbReference>
<dbReference type="OMA" id="SCELMKH"/>
<dbReference type="Proteomes" id="UP000019116">
    <property type="component" value="Chromosome 5D"/>
</dbReference>
<keyword evidence="3" id="KW-1185">Reference proteome</keyword>
<name>A0A3B6MTH0_WHEAT</name>
<organism evidence="2">
    <name type="scientific">Triticum aestivum</name>
    <name type="common">Wheat</name>
    <dbReference type="NCBI Taxonomy" id="4565"/>
    <lineage>
        <taxon>Eukaryota</taxon>
        <taxon>Viridiplantae</taxon>
        <taxon>Streptophyta</taxon>
        <taxon>Embryophyta</taxon>
        <taxon>Tracheophyta</taxon>
        <taxon>Spermatophyta</taxon>
        <taxon>Magnoliopsida</taxon>
        <taxon>Liliopsida</taxon>
        <taxon>Poales</taxon>
        <taxon>Poaceae</taxon>
        <taxon>BOP clade</taxon>
        <taxon>Pooideae</taxon>
        <taxon>Triticodae</taxon>
        <taxon>Triticeae</taxon>
        <taxon>Triticinae</taxon>
        <taxon>Triticum</taxon>
    </lineage>
</organism>
<dbReference type="Gramene" id="TraesROB_scaffold_071845_01G000200.1">
    <property type="protein sequence ID" value="TraesROB_scaffold_071845_01G000200.1"/>
    <property type="gene ID" value="TraesROB_scaffold_071845_01G000200"/>
</dbReference>
<sequence length="152" mass="17035">MLATSFPVIKSSSCELMKHLEKALYMSPHGCRRRRVGALEEMLKRRQMERLPALHLAVVSLLGFCCLIHASRAAISFPPGNRPMPSAAPREQLQETETIPDSSGADGQVVVAGEVDRGAVSKRMEMEMQLEDYPGSGPNDHHSPWWRQERRN</sequence>
<feature type="region of interest" description="Disordered" evidence="1">
    <location>
        <begin position="126"/>
        <end position="152"/>
    </location>
</feature>
<dbReference type="Gramene" id="TraesCS5D02G305400.1">
    <property type="protein sequence ID" value="TraesCS5D02G305400.1"/>
    <property type="gene ID" value="TraesCS5D02G305400"/>
</dbReference>
<dbReference type="Gramene" id="TraesRN5D0100723700.1">
    <property type="protein sequence ID" value="TraesRN5D0100723700.1"/>
    <property type="gene ID" value="TraesRN5D0100723700"/>
</dbReference>
<protein>
    <recommendedName>
        <fullName evidence="4">Transmembrane protein</fullName>
    </recommendedName>
</protein>
<reference evidence="2" key="1">
    <citation type="submission" date="2018-08" db="EMBL/GenBank/DDBJ databases">
        <authorList>
            <person name="Rossello M."/>
        </authorList>
    </citation>
    <scope>NUCLEOTIDE SEQUENCE [LARGE SCALE GENOMIC DNA]</scope>
    <source>
        <strain evidence="2">cv. Chinese Spring</strain>
    </source>
</reference>
<dbReference type="PANTHER" id="PTHR33474:SF33">
    <property type="entry name" value="TRANSMEMBRANE PROTEIN"/>
    <property type="match status" value="1"/>
</dbReference>
<dbReference type="OrthoDB" id="666610at2759"/>
<evidence type="ECO:0000313" key="2">
    <source>
        <dbReference type="EnsemblPlants" id="TraesCS5D02G305400.1"/>
    </source>
</evidence>
<dbReference type="Gramene" id="TraesCLE_scaffold_042610_01G000200.1">
    <property type="protein sequence ID" value="TraesCLE_scaffold_042610_01G000200.1"/>
    <property type="gene ID" value="TraesCLE_scaffold_042610_01G000200"/>
</dbReference>
<evidence type="ECO:0008006" key="4">
    <source>
        <dbReference type="Google" id="ProtNLM"/>
    </source>
</evidence>
<proteinExistence type="predicted"/>
<dbReference type="Gramene" id="TraesWEE_scaffold_046834_01G000500.1">
    <property type="protein sequence ID" value="TraesWEE_scaffold_046834_01G000500.1"/>
    <property type="gene ID" value="TraesWEE_scaffold_046834_01G000500"/>
</dbReference>
<dbReference type="AlphaFoldDB" id="A0A3B6MTH0"/>
<accession>A0A3B6MTH0</accession>